<organism evidence="4 5">
    <name type="scientific">Diploptera punctata</name>
    <name type="common">Pacific beetle cockroach</name>
    <dbReference type="NCBI Taxonomy" id="6984"/>
    <lineage>
        <taxon>Eukaryota</taxon>
        <taxon>Metazoa</taxon>
        <taxon>Ecdysozoa</taxon>
        <taxon>Arthropoda</taxon>
        <taxon>Hexapoda</taxon>
        <taxon>Insecta</taxon>
        <taxon>Pterygota</taxon>
        <taxon>Neoptera</taxon>
        <taxon>Polyneoptera</taxon>
        <taxon>Dictyoptera</taxon>
        <taxon>Blattodea</taxon>
        <taxon>Blaberoidea</taxon>
        <taxon>Blaberidae</taxon>
        <taxon>Diplopterinae</taxon>
        <taxon>Diploptera</taxon>
    </lineage>
</organism>
<dbReference type="Pfam" id="PF00076">
    <property type="entry name" value="RRM_1"/>
    <property type="match status" value="1"/>
</dbReference>
<feature type="domain" description="RRM" evidence="3">
    <location>
        <begin position="28"/>
        <end position="100"/>
    </location>
</feature>
<dbReference type="GO" id="GO:0003723">
    <property type="term" value="F:RNA binding"/>
    <property type="evidence" value="ECO:0007669"/>
    <property type="project" value="UniProtKB-UniRule"/>
</dbReference>
<evidence type="ECO:0000256" key="2">
    <source>
        <dbReference type="PROSITE-ProRule" id="PRU00176"/>
    </source>
</evidence>
<keyword evidence="5" id="KW-1185">Reference proteome</keyword>
<evidence type="ECO:0000259" key="3">
    <source>
        <dbReference type="PROSITE" id="PS50102"/>
    </source>
</evidence>
<keyword evidence="1 2" id="KW-0694">RNA-binding</keyword>
<name>A0AAD8E9H1_DIPPU</name>
<dbReference type="EMBL" id="JASPKZ010007830">
    <property type="protein sequence ID" value="KAJ9582073.1"/>
    <property type="molecule type" value="Genomic_DNA"/>
</dbReference>
<dbReference type="SUPFAM" id="SSF54928">
    <property type="entry name" value="RNA-binding domain, RBD"/>
    <property type="match status" value="1"/>
</dbReference>
<dbReference type="AlphaFoldDB" id="A0AAD8E9H1"/>
<accession>A0AAD8E9H1</accession>
<comment type="caution">
    <text evidence="4">The sequence shown here is derived from an EMBL/GenBank/DDBJ whole genome shotgun (WGS) entry which is preliminary data.</text>
</comment>
<reference evidence="4" key="2">
    <citation type="submission" date="2023-05" db="EMBL/GenBank/DDBJ databases">
        <authorList>
            <person name="Fouks B."/>
        </authorList>
    </citation>
    <scope>NUCLEOTIDE SEQUENCE</scope>
    <source>
        <strain evidence="4">Stay&amp;Tobe</strain>
        <tissue evidence="4">Testes</tissue>
    </source>
</reference>
<gene>
    <name evidence="4" type="ORF">L9F63_003575</name>
</gene>
<dbReference type="Gene3D" id="3.30.70.330">
    <property type="match status" value="1"/>
</dbReference>
<dbReference type="Proteomes" id="UP001233999">
    <property type="component" value="Unassembled WGS sequence"/>
</dbReference>
<dbReference type="InterPro" id="IPR035979">
    <property type="entry name" value="RBD_domain_sf"/>
</dbReference>
<dbReference type="InterPro" id="IPR012677">
    <property type="entry name" value="Nucleotide-bd_a/b_plait_sf"/>
</dbReference>
<sequence>MAKVISSLRNSYSMPCVKASDSEDLIMSKLYVGNLPADVNEGALRQLFQDHSLSCTTILVKRGGYAFVDCPDQSTADRAIDKLNEGYFAIKYFTFVIRYR</sequence>
<evidence type="ECO:0000313" key="5">
    <source>
        <dbReference type="Proteomes" id="UP001233999"/>
    </source>
</evidence>
<evidence type="ECO:0000256" key="1">
    <source>
        <dbReference type="ARBA" id="ARBA00022884"/>
    </source>
</evidence>
<reference evidence="4" key="1">
    <citation type="journal article" date="2023" name="IScience">
        <title>Live-bearing cockroach genome reveals convergent evolutionary mechanisms linked to viviparity in insects and beyond.</title>
        <authorList>
            <person name="Fouks B."/>
            <person name="Harrison M.C."/>
            <person name="Mikhailova A.A."/>
            <person name="Marchal E."/>
            <person name="English S."/>
            <person name="Carruthers M."/>
            <person name="Jennings E.C."/>
            <person name="Chiamaka E.L."/>
            <person name="Frigard R.A."/>
            <person name="Pippel M."/>
            <person name="Attardo G.M."/>
            <person name="Benoit J.B."/>
            <person name="Bornberg-Bauer E."/>
            <person name="Tobe S.S."/>
        </authorList>
    </citation>
    <scope>NUCLEOTIDE SEQUENCE</scope>
    <source>
        <strain evidence="4">Stay&amp;Tobe</strain>
    </source>
</reference>
<dbReference type="SMART" id="SM00360">
    <property type="entry name" value="RRM"/>
    <property type="match status" value="1"/>
</dbReference>
<proteinExistence type="predicted"/>
<dbReference type="InterPro" id="IPR000504">
    <property type="entry name" value="RRM_dom"/>
</dbReference>
<dbReference type="PROSITE" id="PS50102">
    <property type="entry name" value="RRM"/>
    <property type="match status" value="1"/>
</dbReference>
<evidence type="ECO:0000313" key="4">
    <source>
        <dbReference type="EMBL" id="KAJ9582073.1"/>
    </source>
</evidence>
<protein>
    <recommendedName>
        <fullName evidence="3">RRM domain-containing protein</fullName>
    </recommendedName>
</protein>
<feature type="non-terminal residue" evidence="4">
    <location>
        <position position="100"/>
    </location>
</feature>
<dbReference type="CDD" id="cd12358">
    <property type="entry name" value="RRM1_VICKZ"/>
    <property type="match status" value="1"/>
</dbReference>